<evidence type="ECO:0000256" key="1">
    <source>
        <dbReference type="SAM" id="MobiDB-lite"/>
    </source>
</evidence>
<protein>
    <submittedName>
        <fullName evidence="2">Uncharacterized protein</fullName>
    </submittedName>
</protein>
<dbReference type="Proteomes" id="UP000268684">
    <property type="component" value="Chromosome II"/>
</dbReference>
<proteinExistence type="predicted"/>
<reference evidence="2 3" key="1">
    <citation type="submission" date="2017-11" db="EMBL/GenBank/DDBJ databases">
        <authorList>
            <person name="Seth-Smith MB H."/>
        </authorList>
    </citation>
    <scope>NUCLEOTIDE SEQUENCE [LARGE SCALE GENOMIC DNA]</scope>
    <source>
        <strain evidence="2">E</strain>
    </source>
</reference>
<keyword evidence="3" id="KW-1185">Reference proteome</keyword>
<name>A0AAJ5NFU8_9BURK</name>
<feature type="region of interest" description="Disordered" evidence="1">
    <location>
        <begin position="125"/>
        <end position="172"/>
    </location>
</feature>
<evidence type="ECO:0000313" key="3">
    <source>
        <dbReference type="Proteomes" id="UP000268684"/>
    </source>
</evidence>
<evidence type="ECO:0000313" key="2">
    <source>
        <dbReference type="EMBL" id="VBB14090.1"/>
    </source>
</evidence>
<feature type="region of interest" description="Disordered" evidence="1">
    <location>
        <begin position="83"/>
        <end position="107"/>
    </location>
</feature>
<dbReference type="EMBL" id="LR025743">
    <property type="protein sequence ID" value="VBB14090.1"/>
    <property type="molecule type" value="Genomic_DNA"/>
</dbReference>
<feature type="region of interest" description="Disordered" evidence="1">
    <location>
        <begin position="216"/>
        <end position="240"/>
    </location>
</feature>
<dbReference type="AlphaFoldDB" id="A0AAJ5NFU8"/>
<accession>A0AAJ5NFU8</accession>
<gene>
    <name evidence="2" type="ORF">BSTAB16_4279</name>
</gene>
<organism evidence="2 3">
    <name type="scientific">Burkholderia stabilis</name>
    <dbReference type="NCBI Taxonomy" id="95485"/>
    <lineage>
        <taxon>Bacteria</taxon>
        <taxon>Pseudomonadati</taxon>
        <taxon>Pseudomonadota</taxon>
        <taxon>Betaproteobacteria</taxon>
        <taxon>Burkholderiales</taxon>
        <taxon>Burkholderiaceae</taxon>
        <taxon>Burkholderia</taxon>
        <taxon>Burkholderia cepacia complex</taxon>
    </lineage>
</organism>
<sequence>MCRARRPAACSPCAMRGANPGTTPCKQACCSTDREHGARAHDRYDMRDGYAATGGTCAPIRFPVCFDVVTCRRCDRRSGQFRLQRRPRVNRKARAMRRKPKRGKRYRQTCTVTWERNRRKCFRNVSVFGRPGRNQAKTRDSPRRTSRSQRLPNKAARPSAHARGRPDQSSTGEYFEKALQKCDLAQGASDADAQSCVTRQGEYRCVRMQLVHVTPGSDTRARTTAASRSADRPRRRRSEKGRMVINIGTRDDGHASAVARTCNSAPSYNPYPPDTFNCCPVM</sequence>